<gene>
    <name evidence="6" type="primary">cvpA</name>
    <name evidence="6" type="ORF">FTV88_0888</name>
</gene>
<comment type="subcellular location">
    <subcellularLocation>
        <location evidence="1">Membrane</location>
        <topology evidence="1">Multi-pass membrane protein</topology>
    </subcellularLocation>
</comment>
<feature type="transmembrane region" description="Helical" evidence="5">
    <location>
        <begin position="28"/>
        <end position="48"/>
    </location>
</feature>
<dbReference type="InterPro" id="IPR003825">
    <property type="entry name" value="Colicin-V_CvpA"/>
</dbReference>
<dbReference type="Proteomes" id="UP000366051">
    <property type="component" value="Chromosome"/>
</dbReference>
<dbReference type="OrthoDB" id="2080253at2"/>
<dbReference type="GO" id="GO:0009403">
    <property type="term" value="P:toxin biosynthetic process"/>
    <property type="evidence" value="ECO:0007669"/>
    <property type="project" value="InterPro"/>
</dbReference>
<evidence type="ECO:0000256" key="3">
    <source>
        <dbReference type="ARBA" id="ARBA00022989"/>
    </source>
</evidence>
<keyword evidence="2 5" id="KW-0812">Transmembrane</keyword>
<keyword evidence="3 5" id="KW-1133">Transmembrane helix</keyword>
<evidence type="ECO:0000256" key="4">
    <source>
        <dbReference type="ARBA" id="ARBA00023136"/>
    </source>
</evidence>
<evidence type="ECO:0000256" key="5">
    <source>
        <dbReference type="SAM" id="Phobius"/>
    </source>
</evidence>
<dbReference type="Pfam" id="PF02674">
    <property type="entry name" value="Colicin_V"/>
    <property type="match status" value="1"/>
</dbReference>
<accession>A0A5Q2MWT6</accession>
<keyword evidence="7" id="KW-1185">Reference proteome</keyword>
<dbReference type="EMBL" id="CP045875">
    <property type="protein sequence ID" value="QGG47044.1"/>
    <property type="molecule type" value="Genomic_DNA"/>
</dbReference>
<dbReference type="KEGG" id="hcv:FTV88_0888"/>
<sequence>MNALDIVILLIVAFAFYRGFRKGFLATLLGGGALIFAFLLATTSYRFVAHWLDQWLGSVEGIKNYLSQTINLTIPSAQVRLDVIPSLNMDLILKDLSLPQFYKDEMARQLQELTFAVPVNIETLSELVYHYLASSLWNGLVFVLLIITITYSAKLISRSWLRWRGEGLVGRTDQILGGLLFGSATTIVLIILLNWFYTGPLEKASPLRLETEPLRASSQLMPHIYESSEKIRNLYGGFTFNQWQEKE</sequence>
<evidence type="ECO:0000313" key="7">
    <source>
        <dbReference type="Proteomes" id="UP000366051"/>
    </source>
</evidence>
<proteinExistence type="predicted"/>
<evidence type="ECO:0000313" key="6">
    <source>
        <dbReference type="EMBL" id="QGG47044.1"/>
    </source>
</evidence>
<keyword evidence="4 5" id="KW-0472">Membrane</keyword>
<evidence type="ECO:0000256" key="1">
    <source>
        <dbReference type="ARBA" id="ARBA00004141"/>
    </source>
</evidence>
<organism evidence="6 7">
    <name type="scientific">Heliorestis convoluta</name>
    <dbReference type="NCBI Taxonomy" id="356322"/>
    <lineage>
        <taxon>Bacteria</taxon>
        <taxon>Bacillati</taxon>
        <taxon>Bacillota</taxon>
        <taxon>Clostridia</taxon>
        <taxon>Eubacteriales</taxon>
        <taxon>Heliobacteriaceae</taxon>
        <taxon>Heliorestis</taxon>
    </lineage>
</organism>
<feature type="transmembrane region" description="Helical" evidence="5">
    <location>
        <begin position="174"/>
        <end position="197"/>
    </location>
</feature>
<protein>
    <submittedName>
        <fullName evidence="6">CvpA family protein</fullName>
    </submittedName>
</protein>
<evidence type="ECO:0000256" key="2">
    <source>
        <dbReference type="ARBA" id="ARBA00022692"/>
    </source>
</evidence>
<name>A0A5Q2MWT6_9FIRM</name>
<dbReference type="GO" id="GO:0016020">
    <property type="term" value="C:membrane"/>
    <property type="evidence" value="ECO:0007669"/>
    <property type="project" value="UniProtKB-SubCell"/>
</dbReference>
<dbReference type="RefSeq" id="WP_153724503.1">
    <property type="nucleotide sequence ID" value="NZ_CP045875.1"/>
</dbReference>
<reference evidence="7" key="1">
    <citation type="submission" date="2019-11" db="EMBL/GenBank/DDBJ databases">
        <title>Genome sequence of Heliorestis convoluta strain HH, an alkaliphilic and minimalistic phototrophic bacterium from a soda lake in Egypt.</title>
        <authorList>
            <person name="Dewey E.D."/>
            <person name="Stokes L.M."/>
            <person name="Burchell B.M."/>
            <person name="Shaffer K.N."/>
            <person name="Huntington A.M."/>
            <person name="Baker J.M."/>
            <person name="Nadendla S."/>
            <person name="Giglio M.G."/>
            <person name="Touchman J.W."/>
            <person name="Blankenship R.E."/>
            <person name="Madigan M.T."/>
            <person name="Sattley W.M."/>
        </authorList>
    </citation>
    <scope>NUCLEOTIDE SEQUENCE [LARGE SCALE GENOMIC DNA]</scope>
    <source>
        <strain evidence="7">HH</strain>
    </source>
</reference>
<dbReference type="AlphaFoldDB" id="A0A5Q2MWT6"/>
<feature type="transmembrane region" description="Helical" evidence="5">
    <location>
        <begin position="128"/>
        <end position="153"/>
    </location>
</feature>